<feature type="transmembrane region" description="Helical" evidence="7">
    <location>
        <begin position="111"/>
        <end position="130"/>
    </location>
</feature>
<feature type="transmembrane region" description="Helical" evidence="7">
    <location>
        <begin position="352"/>
        <end position="370"/>
    </location>
</feature>
<feature type="domain" description="Major facilitator superfamily (MFS) profile" evidence="8">
    <location>
        <begin position="45"/>
        <end position="465"/>
    </location>
</feature>
<dbReference type="EMBL" id="SRRM01000017">
    <property type="protein sequence ID" value="TKY86584.1"/>
    <property type="molecule type" value="Genomic_DNA"/>
</dbReference>
<feature type="transmembrane region" description="Helical" evidence="7">
    <location>
        <begin position="206"/>
        <end position="227"/>
    </location>
</feature>
<dbReference type="Gene3D" id="1.20.1250.20">
    <property type="entry name" value="MFS general substrate transporter like domains"/>
    <property type="match status" value="2"/>
</dbReference>
<dbReference type="KEGG" id="sgra:EX895_004733"/>
<proteinExistence type="inferred from homology"/>
<feature type="transmembrane region" description="Helical" evidence="7">
    <location>
        <begin position="283"/>
        <end position="302"/>
    </location>
</feature>
<feature type="transmembrane region" description="Helical" evidence="7">
    <location>
        <begin position="41"/>
        <end position="58"/>
    </location>
</feature>
<evidence type="ECO:0000256" key="4">
    <source>
        <dbReference type="ARBA" id="ARBA00022989"/>
    </source>
</evidence>
<feature type="transmembrane region" description="Helical" evidence="7">
    <location>
        <begin position="411"/>
        <end position="430"/>
    </location>
</feature>
<dbReference type="RefSeq" id="XP_029738569.1">
    <property type="nucleotide sequence ID" value="XM_029885327.1"/>
</dbReference>
<comment type="similarity">
    <text evidence="6">Belongs to the major facilitator superfamily. Allantoate permease family.</text>
</comment>
<dbReference type="InterPro" id="IPR011701">
    <property type="entry name" value="MFS"/>
</dbReference>
<dbReference type="GeneID" id="40727628"/>
<keyword evidence="4 7" id="KW-1133">Transmembrane helix</keyword>
<evidence type="ECO:0000256" key="7">
    <source>
        <dbReference type="SAM" id="Phobius"/>
    </source>
</evidence>
<dbReference type="Proteomes" id="UP000306050">
    <property type="component" value="Chromosome SGRAM_4"/>
</dbReference>
<comment type="caution">
    <text evidence="9">The sequence shown here is derived from an EMBL/GenBank/DDBJ whole genome shotgun (WGS) entry which is preliminary data.</text>
</comment>
<feature type="transmembrane region" description="Helical" evidence="7">
    <location>
        <begin position="442"/>
        <end position="463"/>
    </location>
</feature>
<evidence type="ECO:0000256" key="1">
    <source>
        <dbReference type="ARBA" id="ARBA00004141"/>
    </source>
</evidence>
<keyword evidence="10" id="KW-1185">Reference proteome</keyword>
<keyword evidence="2" id="KW-0813">Transport</keyword>
<feature type="transmembrane region" description="Helical" evidence="7">
    <location>
        <begin position="87"/>
        <end position="104"/>
    </location>
</feature>
<dbReference type="PANTHER" id="PTHR43791:SF86">
    <property type="entry name" value="MAJOR FACILITATOR SUPERFAMILY (MFS) PROFILE DOMAIN-CONTAINING PROTEIN"/>
    <property type="match status" value="1"/>
</dbReference>
<evidence type="ECO:0000256" key="5">
    <source>
        <dbReference type="ARBA" id="ARBA00023136"/>
    </source>
</evidence>
<dbReference type="AlphaFoldDB" id="A0A4U7KQC7"/>
<sequence>MSEHDSKYTDDKPSVLLTDDEARQPLNMIEEQLAKQARRRIDTLVVPCLVLMFVFLQFDRTSLGNALTDNFAKAAHLKQKDINTGQTLFTLGMVLFEIPSNILIKRLGAHRWLPILMFAWGIVTFCQMFIKSRPAFYALRFLLASFEAGFIPGAAFYLGQFYTRKEMALRYALLWASNSIAGALAGVLALGLLSLKGRGGLHGWQWLWLIEGVLTCFVAVVASLHLPESADGATRHRLFGSRFAILKQEQASALNSRVILEDKTKAKRSRRVALKDFDVFRTWNIWGHCAMAFLTSIMFTPVNTYAPSIIKSLGYKGYSANGMNSVGPCLNLIVSLSLAWNSDRTRERGLHVMTGFLVSAAGLLWLALPPNGTKPGVLYAAIIVLQGGMGSVQGINAAWLSQHIKDRQRPLGLAAYVMSIQLASFVGSNLFTAADAPRYRKALLVCAGCVLAASALCLVWKILYRYVGTRQDEEEENAPSSSTEEVKVV</sequence>
<dbReference type="InterPro" id="IPR020846">
    <property type="entry name" value="MFS_dom"/>
</dbReference>
<dbReference type="GO" id="GO:0022857">
    <property type="term" value="F:transmembrane transporter activity"/>
    <property type="evidence" value="ECO:0007669"/>
    <property type="project" value="InterPro"/>
</dbReference>
<dbReference type="SUPFAM" id="SSF103473">
    <property type="entry name" value="MFS general substrate transporter"/>
    <property type="match status" value="1"/>
</dbReference>
<accession>A0A4U7KQC7</accession>
<keyword evidence="3 7" id="KW-0812">Transmembrane</keyword>
<feature type="transmembrane region" description="Helical" evidence="7">
    <location>
        <begin position="171"/>
        <end position="194"/>
    </location>
</feature>
<evidence type="ECO:0000259" key="8">
    <source>
        <dbReference type="PROSITE" id="PS50850"/>
    </source>
</evidence>
<gene>
    <name evidence="9" type="ORF">EX895_004733</name>
</gene>
<dbReference type="InterPro" id="IPR036259">
    <property type="entry name" value="MFS_trans_sf"/>
</dbReference>
<organism evidence="9 10">
    <name type="scientific">Sporisorium graminicola</name>
    <dbReference type="NCBI Taxonomy" id="280036"/>
    <lineage>
        <taxon>Eukaryota</taxon>
        <taxon>Fungi</taxon>
        <taxon>Dikarya</taxon>
        <taxon>Basidiomycota</taxon>
        <taxon>Ustilaginomycotina</taxon>
        <taxon>Ustilaginomycetes</taxon>
        <taxon>Ustilaginales</taxon>
        <taxon>Ustilaginaceae</taxon>
        <taxon>Sporisorium</taxon>
    </lineage>
</organism>
<feature type="transmembrane region" description="Helical" evidence="7">
    <location>
        <begin position="322"/>
        <end position="340"/>
    </location>
</feature>
<dbReference type="OrthoDB" id="2985014at2759"/>
<comment type="subcellular location">
    <subcellularLocation>
        <location evidence="1">Membrane</location>
        <topology evidence="1">Multi-pass membrane protein</topology>
    </subcellularLocation>
</comment>
<evidence type="ECO:0000313" key="10">
    <source>
        <dbReference type="Proteomes" id="UP000306050"/>
    </source>
</evidence>
<evidence type="ECO:0000256" key="3">
    <source>
        <dbReference type="ARBA" id="ARBA00022692"/>
    </source>
</evidence>
<dbReference type="FunFam" id="1.20.1250.20:FF:000065">
    <property type="entry name" value="Putative MFS pantothenate transporter"/>
    <property type="match status" value="1"/>
</dbReference>
<dbReference type="GO" id="GO:0016020">
    <property type="term" value="C:membrane"/>
    <property type="evidence" value="ECO:0007669"/>
    <property type="project" value="UniProtKB-SubCell"/>
</dbReference>
<keyword evidence="5 7" id="KW-0472">Membrane</keyword>
<evidence type="ECO:0000313" key="9">
    <source>
        <dbReference type="EMBL" id="TKY86584.1"/>
    </source>
</evidence>
<evidence type="ECO:0000256" key="6">
    <source>
        <dbReference type="ARBA" id="ARBA00037968"/>
    </source>
</evidence>
<dbReference type="Pfam" id="PF07690">
    <property type="entry name" value="MFS_1"/>
    <property type="match status" value="1"/>
</dbReference>
<name>A0A4U7KQC7_9BASI</name>
<evidence type="ECO:0000256" key="2">
    <source>
        <dbReference type="ARBA" id="ARBA00022448"/>
    </source>
</evidence>
<feature type="transmembrane region" description="Helical" evidence="7">
    <location>
        <begin position="376"/>
        <end position="399"/>
    </location>
</feature>
<dbReference type="PANTHER" id="PTHR43791">
    <property type="entry name" value="PERMEASE-RELATED"/>
    <property type="match status" value="1"/>
</dbReference>
<protein>
    <recommendedName>
        <fullName evidence="8">Major facilitator superfamily (MFS) profile domain-containing protein</fullName>
    </recommendedName>
</protein>
<dbReference type="PROSITE" id="PS50850">
    <property type="entry name" value="MFS"/>
    <property type="match status" value="1"/>
</dbReference>
<reference evidence="9 10" key="1">
    <citation type="submission" date="2019-05" db="EMBL/GenBank/DDBJ databases">
        <title>Sporisorium graminicola CBS 10092 draft sequencing and annotation.</title>
        <authorList>
            <person name="Solano-Gonzalez S."/>
            <person name="Caddick M.X."/>
            <person name="Darby A."/>
        </authorList>
    </citation>
    <scope>NUCLEOTIDE SEQUENCE [LARGE SCALE GENOMIC DNA]</scope>
    <source>
        <strain evidence="9 10">CBS 10092</strain>
    </source>
</reference>
<feature type="transmembrane region" description="Helical" evidence="7">
    <location>
        <begin position="136"/>
        <end position="159"/>
    </location>
</feature>